<organism evidence="2 3">
    <name type="scientific">Polarella glacialis</name>
    <name type="common">Dinoflagellate</name>
    <dbReference type="NCBI Taxonomy" id="89957"/>
    <lineage>
        <taxon>Eukaryota</taxon>
        <taxon>Sar</taxon>
        <taxon>Alveolata</taxon>
        <taxon>Dinophyceae</taxon>
        <taxon>Suessiales</taxon>
        <taxon>Suessiaceae</taxon>
        <taxon>Polarella</taxon>
    </lineage>
</organism>
<feature type="non-terminal residue" evidence="2">
    <location>
        <position position="1"/>
    </location>
</feature>
<evidence type="ECO:0000313" key="2">
    <source>
        <dbReference type="EMBL" id="CAE8656332.1"/>
    </source>
</evidence>
<protein>
    <recommendedName>
        <fullName evidence="1">Rab-GAP TBC domain-containing protein</fullName>
    </recommendedName>
</protein>
<dbReference type="InterPro" id="IPR035969">
    <property type="entry name" value="Rab-GAP_TBC_sf"/>
</dbReference>
<dbReference type="Gene3D" id="1.10.472.80">
    <property type="entry name" value="Ypt/Rab-GAP domain of gyp1p, domain 3"/>
    <property type="match status" value="1"/>
</dbReference>
<dbReference type="PANTHER" id="PTHR47219:SF9">
    <property type="entry name" value="GTPASE ACTIVATING PROTEIN AND CENTROSOME-ASSOCIATED, ISOFORM B"/>
    <property type="match status" value="1"/>
</dbReference>
<evidence type="ECO:0000313" key="3">
    <source>
        <dbReference type="Proteomes" id="UP000626109"/>
    </source>
</evidence>
<dbReference type="GO" id="GO:0005096">
    <property type="term" value="F:GTPase activator activity"/>
    <property type="evidence" value="ECO:0007669"/>
    <property type="project" value="TreeGrafter"/>
</dbReference>
<accession>A0A813IW71</accession>
<feature type="non-terminal residue" evidence="2">
    <location>
        <position position="171"/>
    </location>
</feature>
<dbReference type="GO" id="GO:0031267">
    <property type="term" value="F:small GTPase binding"/>
    <property type="evidence" value="ECO:0007669"/>
    <property type="project" value="TreeGrafter"/>
</dbReference>
<evidence type="ECO:0000259" key="1">
    <source>
        <dbReference type="PROSITE" id="PS50086"/>
    </source>
</evidence>
<reference evidence="2" key="1">
    <citation type="submission" date="2021-02" db="EMBL/GenBank/DDBJ databases">
        <authorList>
            <person name="Dougan E. K."/>
            <person name="Rhodes N."/>
            <person name="Thang M."/>
            <person name="Chan C."/>
        </authorList>
    </citation>
    <scope>NUCLEOTIDE SEQUENCE</scope>
</reference>
<dbReference type="PROSITE" id="PS50086">
    <property type="entry name" value="TBC_RABGAP"/>
    <property type="match status" value="1"/>
</dbReference>
<dbReference type="Proteomes" id="UP000626109">
    <property type="component" value="Unassembled WGS sequence"/>
</dbReference>
<sequence length="171" mass="19051">RLMAGSANEEAVSNTATSEKECYPDAAAIAEHVLQIRKDLPRTFPTHQEVADKNELIEEVLIQYAARDPEVGYCQGMNFPASVLVVAEQDLENASEHFQTLLLSVRGLWLPGFPLLEVGKHAFQVLFAERLPRLAAHFQDLSVADEMFLLDAWLTLFARWLPFGPSLSSAL</sequence>
<dbReference type="PANTHER" id="PTHR47219">
    <property type="entry name" value="RAB GTPASE-ACTIVATING PROTEIN 1-LIKE"/>
    <property type="match status" value="1"/>
</dbReference>
<dbReference type="InterPro" id="IPR000195">
    <property type="entry name" value="Rab-GAP-TBC_dom"/>
</dbReference>
<dbReference type="SUPFAM" id="SSF47923">
    <property type="entry name" value="Ypt/Rab-GAP domain of gyp1p"/>
    <property type="match status" value="1"/>
</dbReference>
<dbReference type="Pfam" id="PF00566">
    <property type="entry name" value="RabGAP-TBC"/>
    <property type="match status" value="1"/>
</dbReference>
<name>A0A813IW71_POLGL</name>
<proteinExistence type="predicted"/>
<gene>
    <name evidence="2" type="ORF">PGLA2088_LOCUS12124</name>
</gene>
<comment type="caution">
    <text evidence="2">The sequence shown here is derived from an EMBL/GenBank/DDBJ whole genome shotgun (WGS) entry which is preliminary data.</text>
</comment>
<feature type="domain" description="Rab-GAP TBC" evidence="1">
    <location>
        <begin position="1"/>
        <end position="171"/>
    </location>
</feature>
<dbReference type="InterPro" id="IPR050302">
    <property type="entry name" value="Rab_GAP_TBC_domain"/>
</dbReference>
<dbReference type="EMBL" id="CAJNNW010014208">
    <property type="protein sequence ID" value="CAE8656332.1"/>
    <property type="molecule type" value="Genomic_DNA"/>
</dbReference>
<dbReference type="AlphaFoldDB" id="A0A813IW71"/>
<dbReference type="Gene3D" id="1.10.8.270">
    <property type="entry name" value="putative rabgap domain of human tbc1 domain family member 14 like domains"/>
    <property type="match status" value="1"/>
</dbReference>